<reference evidence="2 3" key="1">
    <citation type="journal article" date="2007" name="Nature">
        <title>Evolution of genes and genomes on the Drosophila phylogeny.</title>
        <authorList>
            <consortium name="Drosophila 12 Genomes Consortium"/>
            <person name="Clark A.G."/>
            <person name="Eisen M.B."/>
            <person name="Smith D.R."/>
            <person name="Bergman C.M."/>
            <person name="Oliver B."/>
            <person name="Markow T.A."/>
            <person name="Kaufman T.C."/>
            <person name="Kellis M."/>
            <person name="Gelbart W."/>
            <person name="Iyer V.N."/>
            <person name="Pollard D.A."/>
            <person name="Sackton T.B."/>
            <person name="Larracuente A.M."/>
            <person name="Singh N.D."/>
            <person name="Abad J.P."/>
            <person name="Abt D.N."/>
            <person name="Adryan B."/>
            <person name="Aguade M."/>
            <person name="Akashi H."/>
            <person name="Anderson W.W."/>
            <person name="Aquadro C.F."/>
            <person name="Ardell D.H."/>
            <person name="Arguello R."/>
            <person name="Artieri C.G."/>
            <person name="Barbash D.A."/>
            <person name="Barker D."/>
            <person name="Barsanti P."/>
            <person name="Batterham P."/>
            <person name="Batzoglou S."/>
            <person name="Begun D."/>
            <person name="Bhutkar A."/>
            <person name="Blanco E."/>
            <person name="Bosak S.A."/>
            <person name="Bradley R.K."/>
            <person name="Brand A.D."/>
            <person name="Brent M.R."/>
            <person name="Brooks A.N."/>
            <person name="Brown R.H."/>
            <person name="Butlin R.K."/>
            <person name="Caggese C."/>
            <person name="Calvi B.R."/>
            <person name="Bernardo de Carvalho A."/>
            <person name="Caspi A."/>
            <person name="Castrezana S."/>
            <person name="Celniker S.E."/>
            <person name="Chang J.L."/>
            <person name="Chapple C."/>
            <person name="Chatterji S."/>
            <person name="Chinwalla A."/>
            <person name="Civetta A."/>
            <person name="Clifton S.W."/>
            <person name="Comeron J.M."/>
            <person name="Costello J.C."/>
            <person name="Coyne J.A."/>
            <person name="Daub J."/>
            <person name="David R.G."/>
            <person name="Delcher A.L."/>
            <person name="Delehaunty K."/>
            <person name="Do C.B."/>
            <person name="Ebling H."/>
            <person name="Edwards K."/>
            <person name="Eickbush T."/>
            <person name="Evans J.D."/>
            <person name="Filipski A."/>
            <person name="Findeiss S."/>
            <person name="Freyhult E."/>
            <person name="Fulton L."/>
            <person name="Fulton R."/>
            <person name="Garcia A.C."/>
            <person name="Gardiner A."/>
            <person name="Garfield D.A."/>
            <person name="Garvin B.E."/>
            <person name="Gibson G."/>
            <person name="Gilbert D."/>
            <person name="Gnerre S."/>
            <person name="Godfrey J."/>
            <person name="Good R."/>
            <person name="Gotea V."/>
            <person name="Gravely B."/>
            <person name="Greenberg A.J."/>
            <person name="Griffiths-Jones S."/>
            <person name="Gross S."/>
            <person name="Guigo R."/>
            <person name="Gustafson E.A."/>
            <person name="Haerty W."/>
            <person name="Hahn M.W."/>
            <person name="Halligan D.L."/>
            <person name="Halpern A.L."/>
            <person name="Halter G.M."/>
            <person name="Han M.V."/>
            <person name="Heger A."/>
            <person name="Hillier L."/>
            <person name="Hinrichs A.S."/>
            <person name="Holmes I."/>
            <person name="Hoskins R.A."/>
            <person name="Hubisz M.J."/>
            <person name="Hultmark D."/>
            <person name="Huntley M.A."/>
            <person name="Jaffe D.B."/>
            <person name="Jagadeeshan S."/>
            <person name="Jeck W.R."/>
            <person name="Johnson J."/>
            <person name="Jones C.D."/>
            <person name="Jordan W.C."/>
            <person name="Karpen G.H."/>
            <person name="Kataoka E."/>
            <person name="Keightley P.D."/>
            <person name="Kheradpour P."/>
            <person name="Kirkness E.F."/>
            <person name="Koerich L.B."/>
            <person name="Kristiansen K."/>
            <person name="Kudrna D."/>
            <person name="Kulathinal R.J."/>
            <person name="Kumar S."/>
            <person name="Kwok R."/>
            <person name="Lander E."/>
            <person name="Langley C.H."/>
            <person name="Lapoint R."/>
            <person name="Lazzaro B.P."/>
            <person name="Lee S.J."/>
            <person name="Levesque L."/>
            <person name="Li R."/>
            <person name="Lin C.F."/>
            <person name="Lin M.F."/>
            <person name="Lindblad-Toh K."/>
            <person name="Llopart A."/>
            <person name="Long M."/>
            <person name="Low L."/>
            <person name="Lozovsky E."/>
            <person name="Lu J."/>
            <person name="Luo M."/>
            <person name="Machado C.A."/>
            <person name="Makalowski W."/>
            <person name="Marzo M."/>
            <person name="Matsuda M."/>
            <person name="Matzkin L."/>
            <person name="McAllister B."/>
            <person name="McBride C.S."/>
            <person name="McKernan B."/>
            <person name="McKernan K."/>
            <person name="Mendez-Lago M."/>
            <person name="Minx P."/>
            <person name="Mollenhauer M.U."/>
            <person name="Montooth K."/>
            <person name="Mount S.M."/>
            <person name="Mu X."/>
            <person name="Myers E."/>
            <person name="Negre B."/>
            <person name="Newfeld S."/>
            <person name="Nielsen R."/>
            <person name="Noor M.A."/>
            <person name="O'Grady P."/>
            <person name="Pachter L."/>
            <person name="Papaceit M."/>
            <person name="Parisi M.J."/>
            <person name="Parisi M."/>
            <person name="Parts L."/>
            <person name="Pedersen J.S."/>
            <person name="Pesole G."/>
            <person name="Phillippy A.M."/>
            <person name="Ponting C.P."/>
            <person name="Pop M."/>
            <person name="Porcelli D."/>
            <person name="Powell J.R."/>
            <person name="Prohaska S."/>
            <person name="Pruitt K."/>
            <person name="Puig M."/>
            <person name="Quesneville H."/>
            <person name="Ram K.R."/>
            <person name="Rand D."/>
            <person name="Rasmussen M.D."/>
            <person name="Reed L.K."/>
            <person name="Reenan R."/>
            <person name="Reily A."/>
            <person name="Remington K.A."/>
            <person name="Rieger T.T."/>
            <person name="Ritchie M.G."/>
            <person name="Robin C."/>
            <person name="Rogers Y.H."/>
            <person name="Rohde C."/>
            <person name="Rozas J."/>
            <person name="Rubenfield M.J."/>
            <person name="Ruiz A."/>
            <person name="Russo S."/>
            <person name="Salzberg S.L."/>
            <person name="Sanchez-Gracia A."/>
            <person name="Saranga D.J."/>
            <person name="Sato H."/>
            <person name="Schaeffer S.W."/>
            <person name="Schatz M.C."/>
            <person name="Schlenke T."/>
            <person name="Schwartz R."/>
            <person name="Segarra C."/>
            <person name="Singh R.S."/>
            <person name="Sirot L."/>
            <person name="Sirota M."/>
            <person name="Sisneros N.B."/>
            <person name="Smith C.D."/>
            <person name="Smith T.F."/>
            <person name="Spieth J."/>
            <person name="Stage D.E."/>
            <person name="Stark A."/>
            <person name="Stephan W."/>
            <person name="Strausberg R.L."/>
            <person name="Strempel S."/>
            <person name="Sturgill D."/>
            <person name="Sutton G."/>
            <person name="Sutton G.G."/>
            <person name="Tao W."/>
            <person name="Teichmann S."/>
            <person name="Tobari Y.N."/>
            <person name="Tomimura Y."/>
            <person name="Tsolas J.M."/>
            <person name="Valente V.L."/>
            <person name="Venter E."/>
            <person name="Venter J.C."/>
            <person name="Vicario S."/>
            <person name="Vieira F.G."/>
            <person name="Vilella A.J."/>
            <person name="Villasante A."/>
            <person name="Walenz B."/>
            <person name="Wang J."/>
            <person name="Wasserman M."/>
            <person name="Watts T."/>
            <person name="Wilson D."/>
            <person name="Wilson R.K."/>
            <person name="Wing R.A."/>
            <person name="Wolfner M.F."/>
            <person name="Wong A."/>
            <person name="Wong G.K."/>
            <person name="Wu C.I."/>
            <person name="Wu G."/>
            <person name="Yamamoto D."/>
            <person name="Yang H.P."/>
            <person name="Yang S.P."/>
            <person name="Yorke J.A."/>
            <person name="Yoshida K."/>
            <person name="Zdobnov E."/>
            <person name="Zhang P."/>
            <person name="Zhang Y."/>
            <person name="Zimin A.V."/>
            <person name="Baldwin J."/>
            <person name="Abdouelleil A."/>
            <person name="Abdulkadir J."/>
            <person name="Abebe A."/>
            <person name="Abera B."/>
            <person name="Abreu J."/>
            <person name="Acer S.C."/>
            <person name="Aftuck L."/>
            <person name="Alexander A."/>
            <person name="An P."/>
            <person name="Anderson E."/>
            <person name="Anderson S."/>
            <person name="Arachi H."/>
            <person name="Azer M."/>
            <person name="Bachantsang P."/>
            <person name="Barry A."/>
            <person name="Bayul T."/>
            <person name="Berlin A."/>
            <person name="Bessette D."/>
            <person name="Bloom T."/>
            <person name="Blye J."/>
            <person name="Boguslavskiy L."/>
            <person name="Bonnet C."/>
            <person name="Boukhgalter B."/>
            <person name="Bourzgui I."/>
            <person name="Brown A."/>
            <person name="Cahill P."/>
            <person name="Channer S."/>
            <person name="Cheshatsang Y."/>
            <person name="Chuda L."/>
            <person name="Citroen M."/>
            <person name="Collymore A."/>
            <person name="Cooke P."/>
            <person name="Costello M."/>
            <person name="D'Aco K."/>
            <person name="Daza R."/>
            <person name="De Haan G."/>
            <person name="DeGray S."/>
            <person name="DeMaso C."/>
            <person name="Dhargay N."/>
            <person name="Dooley K."/>
            <person name="Dooley E."/>
            <person name="Doricent M."/>
            <person name="Dorje P."/>
            <person name="Dorjee K."/>
            <person name="Dupes A."/>
            <person name="Elong R."/>
            <person name="Falk J."/>
            <person name="Farina A."/>
            <person name="Faro S."/>
            <person name="Ferguson D."/>
            <person name="Fisher S."/>
            <person name="Foley C.D."/>
            <person name="Franke A."/>
            <person name="Friedrich D."/>
            <person name="Gadbois L."/>
            <person name="Gearin G."/>
            <person name="Gearin C.R."/>
            <person name="Giannoukos G."/>
            <person name="Goode T."/>
            <person name="Graham J."/>
            <person name="Grandbois E."/>
            <person name="Grewal S."/>
            <person name="Gyaltsen K."/>
            <person name="Hafez N."/>
            <person name="Hagos B."/>
            <person name="Hall J."/>
            <person name="Henson C."/>
            <person name="Hollinger A."/>
            <person name="Honan T."/>
            <person name="Huard M.D."/>
            <person name="Hughes L."/>
            <person name="Hurhula B."/>
            <person name="Husby M.E."/>
            <person name="Kamat A."/>
            <person name="Kanga B."/>
            <person name="Kashin S."/>
            <person name="Khazanovich D."/>
            <person name="Kisner P."/>
            <person name="Lance K."/>
            <person name="Lara M."/>
            <person name="Lee W."/>
            <person name="Lennon N."/>
            <person name="Letendre F."/>
            <person name="LeVine R."/>
            <person name="Lipovsky A."/>
            <person name="Liu X."/>
            <person name="Liu J."/>
            <person name="Liu S."/>
            <person name="Lokyitsang T."/>
            <person name="Lokyitsang Y."/>
            <person name="Lubonja R."/>
            <person name="Lui A."/>
            <person name="MacDonald P."/>
            <person name="Magnisalis V."/>
            <person name="Maru K."/>
            <person name="Matthews C."/>
            <person name="McCusker W."/>
            <person name="McDonough S."/>
            <person name="Mehta T."/>
            <person name="Meldrim J."/>
            <person name="Meneus L."/>
            <person name="Mihai O."/>
            <person name="Mihalev A."/>
            <person name="Mihova T."/>
            <person name="Mittelman R."/>
            <person name="Mlenga V."/>
            <person name="Montmayeur A."/>
            <person name="Mulrain L."/>
            <person name="Navidi A."/>
            <person name="Naylor J."/>
            <person name="Negash T."/>
            <person name="Nguyen T."/>
            <person name="Nguyen N."/>
            <person name="Nicol R."/>
            <person name="Norbu C."/>
            <person name="Norbu N."/>
            <person name="Novod N."/>
            <person name="O'Neill B."/>
            <person name="Osman S."/>
            <person name="Markiewicz E."/>
            <person name="Oyono O.L."/>
            <person name="Patti C."/>
            <person name="Phunkhang P."/>
            <person name="Pierre F."/>
            <person name="Priest M."/>
            <person name="Raghuraman S."/>
            <person name="Rege F."/>
            <person name="Reyes R."/>
            <person name="Rise C."/>
            <person name="Rogov P."/>
            <person name="Ross K."/>
            <person name="Ryan E."/>
            <person name="Settipalli S."/>
            <person name="Shea T."/>
            <person name="Sherpa N."/>
            <person name="Shi L."/>
            <person name="Shih D."/>
            <person name="Sparrow T."/>
            <person name="Spaulding J."/>
            <person name="Stalker J."/>
            <person name="Stange-Thomann N."/>
            <person name="Stavropoulos S."/>
            <person name="Stone C."/>
            <person name="Strader C."/>
            <person name="Tesfaye S."/>
            <person name="Thomson T."/>
            <person name="Thoulutsang Y."/>
            <person name="Thoulutsang D."/>
            <person name="Topham K."/>
            <person name="Topping I."/>
            <person name="Tsamla T."/>
            <person name="Vassiliev H."/>
            <person name="Vo A."/>
            <person name="Wangchuk T."/>
            <person name="Wangdi T."/>
            <person name="Weiand M."/>
            <person name="Wilkinson J."/>
            <person name="Wilson A."/>
            <person name="Yadav S."/>
            <person name="Young G."/>
            <person name="Yu Q."/>
            <person name="Zembek L."/>
            <person name="Zhong D."/>
            <person name="Zimmer A."/>
            <person name="Zwirko Z."/>
            <person name="Jaffe D.B."/>
            <person name="Alvarez P."/>
            <person name="Brockman W."/>
            <person name="Butler J."/>
            <person name="Chin C."/>
            <person name="Gnerre S."/>
            <person name="Grabherr M."/>
            <person name="Kleber M."/>
            <person name="Mauceli E."/>
            <person name="MacCallum I."/>
        </authorList>
    </citation>
    <scope>NUCLEOTIDE SEQUENCE [LARGE SCALE GENOMIC DNA]</scope>
    <source>
        <strain evidence="3">Tucson 14024-0371.13</strain>
    </source>
</reference>
<dbReference type="KEGG" id="dan:6501258"/>
<keyword evidence="3" id="KW-1185">Reference proteome</keyword>
<dbReference type="eggNOG" id="ENOG502TBGK">
    <property type="taxonomic scope" value="Eukaryota"/>
</dbReference>
<protein>
    <submittedName>
        <fullName evidence="2">Uncharacterized protein</fullName>
    </submittedName>
</protein>
<dbReference type="Proteomes" id="UP000007801">
    <property type="component" value="Unassembled WGS sequence"/>
</dbReference>
<organism evidence="2 3">
    <name type="scientific">Drosophila ananassae</name>
    <name type="common">Fruit fly</name>
    <dbReference type="NCBI Taxonomy" id="7217"/>
    <lineage>
        <taxon>Eukaryota</taxon>
        <taxon>Metazoa</taxon>
        <taxon>Ecdysozoa</taxon>
        <taxon>Arthropoda</taxon>
        <taxon>Hexapoda</taxon>
        <taxon>Insecta</taxon>
        <taxon>Pterygota</taxon>
        <taxon>Neoptera</taxon>
        <taxon>Endopterygota</taxon>
        <taxon>Diptera</taxon>
        <taxon>Brachycera</taxon>
        <taxon>Muscomorpha</taxon>
        <taxon>Ephydroidea</taxon>
        <taxon>Drosophilidae</taxon>
        <taxon>Drosophila</taxon>
        <taxon>Sophophora</taxon>
    </lineage>
</organism>
<feature type="region of interest" description="Disordered" evidence="1">
    <location>
        <begin position="301"/>
        <end position="333"/>
    </location>
</feature>
<name>B3M2H5_DROAN</name>
<dbReference type="OrthoDB" id="7740281at2759"/>
<dbReference type="PhylomeDB" id="B3M2H5"/>
<evidence type="ECO:0000313" key="2">
    <source>
        <dbReference type="EMBL" id="EDV43428.1"/>
    </source>
</evidence>
<accession>B3M2H5</accession>
<evidence type="ECO:0000256" key="1">
    <source>
        <dbReference type="SAM" id="MobiDB-lite"/>
    </source>
</evidence>
<dbReference type="GeneID" id="6501258"/>
<proteinExistence type="predicted"/>
<feature type="region of interest" description="Disordered" evidence="1">
    <location>
        <begin position="177"/>
        <end position="206"/>
    </location>
</feature>
<sequence length="361" mass="39740">MANNTNARKLVQVSEEAAPPVQMPVVVGNELFVLTQQDIRRVEDIRVLSYNRVSSNGQICPMGVAPPVNNAFSHAAIQTPLLPTCHGGTIEDLMPPKQARFLLNNEDEGKHLLASLHNVSSRPPKTVASVATQLGWCKPTEEPRVSFTLKLNAATSTGGLMTSIGCQKCSTGEKRHTSCQTQTSQSRSPTPDSTPKPAIAPNPSKKTQHACCQTLDNKAHKACNTSTSHVVWKTSSTPGSTDEADTMSDEPAGRCGCRHCKSIQVTQHPRCPADDPCTFQSTNTDPCAQYQQRLRDLCSRDEQGLHSRGSNPRSQSYSPAPVTQNSQLKLFPYKQNRYYRELQDDRRRHLKKSQDDCSMTE</sequence>
<dbReference type="HOGENOM" id="CLU_767843_0_0_1"/>
<dbReference type="InParanoid" id="B3M2H5"/>
<dbReference type="EMBL" id="CH902617">
    <property type="protein sequence ID" value="EDV43428.1"/>
    <property type="molecule type" value="Genomic_DNA"/>
</dbReference>
<feature type="compositionally biased region" description="Polar residues" evidence="1">
    <location>
        <begin position="308"/>
        <end position="328"/>
    </location>
</feature>
<dbReference type="OMA" id="LMTNTGC"/>
<dbReference type="GO" id="GO:0007283">
    <property type="term" value="P:spermatogenesis"/>
    <property type="evidence" value="ECO:0007669"/>
    <property type="project" value="EnsemblMetazoa"/>
</dbReference>
<dbReference type="FunCoup" id="B3M2H5">
    <property type="interactions" value="4"/>
</dbReference>
<evidence type="ECO:0000313" key="3">
    <source>
        <dbReference type="Proteomes" id="UP000007801"/>
    </source>
</evidence>
<gene>
    <name evidence="2" type="primary">Dana\GF18484</name>
    <name evidence="2" type="synonym">dana_GLEANR_19740</name>
    <name evidence="2" type="ORF">GF18484</name>
</gene>
<feature type="compositionally biased region" description="Low complexity" evidence="1">
    <location>
        <begin position="178"/>
        <end position="191"/>
    </location>
</feature>
<dbReference type="AlphaFoldDB" id="B3M2H5"/>
<dbReference type="STRING" id="7217.B3M2H5"/>